<dbReference type="FunFam" id="1.20.1310.20:FF:000001">
    <property type="entry name" value="Erythrocyte membrane protein 1, PfEMP1"/>
    <property type="match status" value="1"/>
</dbReference>
<evidence type="ECO:0000259" key="3">
    <source>
        <dbReference type="Pfam" id="PF22672"/>
    </source>
</evidence>
<proteinExistence type="predicted"/>
<protein>
    <submittedName>
        <fullName evidence="4">Uncharacterized protein</fullName>
    </submittedName>
</protein>
<dbReference type="Pfam" id="PF15447">
    <property type="entry name" value="NTS"/>
    <property type="match status" value="1"/>
</dbReference>
<dbReference type="GO" id="GO:0046789">
    <property type="term" value="F:host cell surface receptor binding"/>
    <property type="evidence" value="ECO:0007669"/>
    <property type="project" value="InterPro"/>
</dbReference>
<dbReference type="GO" id="GO:0016020">
    <property type="term" value="C:membrane"/>
    <property type="evidence" value="ECO:0007669"/>
    <property type="project" value="InterPro"/>
</dbReference>
<dbReference type="SUPFAM" id="SSF140924">
    <property type="entry name" value="Duffy binding domain-like"/>
    <property type="match status" value="1"/>
</dbReference>
<organism evidence="4 5">
    <name type="scientific">Plasmodium falciparum Tanzania</name>
    <name type="common">2000708</name>
    <dbReference type="NCBI Taxonomy" id="1036725"/>
    <lineage>
        <taxon>Eukaryota</taxon>
        <taxon>Sar</taxon>
        <taxon>Alveolata</taxon>
        <taxon>Apicomplexa</taxon>
        <taxon>Aconoidasida</taxon>
        <taxon>Haemosporida</taxon>
        <taxon>Plasmodiidae</taxon>
        <taxon>Plasmodium</taxon>
        <taxon>Plasmodium (Laverania)</taxon>
    </lineage>
</organism>
<feature type="non-terminal residue" evidence="4">
    <location>
        <position position="376"/>
    </location>
</feature>
<dbReference type="InterPro" id="IPR042202">
    <property type="entry name" value="Duffy-ag-bd_sf"/>
</dbReference>
<dbReference type="Gene3D" id="1.20.1310.20">
    <property type="entry name" value="Duffy-antigen binding domain"/>
    <property type="match status" value="1"/>
</dbReference>
<feature type="domain" description="Duffy-antigen binding" evidence="1">
    <location>
        <begin position="109"/>
        <end position="307"/>
    </location>
</feature>
<dbReference type="AlphaFoldDB" id="A0A024VXQ7"/>
<sequence>GGDGGADANKSAKHALDEFGQQVYEEKVQSDAETYKDALKGKLSQASILGETGAFHKTCDVVEEYYKRDENRKRYPCDKRSPVRFSDEYGGQCTYNRIKDNEKVDNKCGACAPYRRLHLCDYNLEKMGTKKIDNTHDLLLEVCMAAKYEGQSINTHYTIHEATYGDSASQLCTALARSFADIGDIIRGKDLYRGDKKKDQQEKAKLQQSLKDIFAKIHSDVMKTNKEVLKTRYKKDGDNFFQLREDWWTANRATIWEAITCEVKSGNNYFRRTCSNDTSDTNEKCRCSDKPNTDPPTYFDYVPQYLRWFEEWAEDFCRKRKYKLENAIQKCRGDNGNDKYCSGNGYNCKETIRAQEKLVEGDDCHKCSVACKPFVE</sequence>
<dbReference type="InterPro" id="IPR054595">
    <property type="entry name" value="DBL_C"/>
</dbReference>
<dbReference type="InterPro" id="IPR029210">
    <property type="entry name" value="PfEMP1_NTS"/>
</dbReference>
<feature type="domain" description="Plasmodium falciparum erythrocyte membrane protein-1 N-terminal segment" evidence="2">
    <location>
        <begin position="11"/>
        <end position="47"/>
    </location>
</feature>
<dbReference type="EMBL" id="KI926611">
    <property type="protein sequence ID" value="ETW33449.1"/>
    <property type="molecule type" value="Genomic_DNA"/>
</dbReference>
<accession>A0A024VXQ7</accession>
<feature type="non-terminal residue" evidence="4">
    <location>
        <position position="1"/>
    </location>
</feature>
<dbReference type="Gene3D" id="1.20.58.830">
    <property type="match status" value="1"/>
</dbReference>
<dbReference type="Proteomes" id="UP000030708">
    <property type="component" value="Unassembled WGS sequence"/>
</dbReference>
<reference evidence="4 5" key="1">
    <citation type="submission" date="2013-02" db="EMBL/GenBank/DDBJ databases">
        <title>The Genome Annotation of Plasmodium falciparum Tanzania (2000708).</title>
        <authorList>
            <consortium name="The Broad Institute Genome Sequencing Platform"/>
            <consortium name="The Broad Institute Genome Sequencing Center for Infectious Disease"/>
            <person name="Neafsey D."/>
            <person name="Hoffman S."/>
            <person name="Volkman S."/>
            <person name="Rosenthal P."/>
            <person name="Walker B."/>
            <person name="Young S.K."/>
            <person name="Zeng Q."/>
            <person name="Gargeya S."/>
            <person name="Fitzgerald M."/>
            <person name="Haas B."/>
            <person name="Abouelleil A."/>
            <person name="Allen A.W."/>
            <person name="Alvarado L."/>
            <person name="Arachchi H.M."/>
            <person name="Berlin A.M."/>
            <person name="Chapman S.B."/>
            <person name="Gainer-Dewar J."/>
            <person name="Goldberg J."/>
            <person name="Griggs A."/>
            <person name="Gujja S."/>
            <person name="Hansen M."/>
            <person name="Howarth C."/>
            <person name="Imamovic A."/>
            <person name="Ireland A."/>
            <person name="Larimer J."/>
            <person name="McCowan C."/>
            <person name="Murphy C."/>
            <person name="Pearson M."/>
            <person name="Poon T.W."/>
            <person name="Priest M."/>
            <person name="Roberts A."/>
            <person name="Saif S."/>
            <person name="Shea T."/>
            <person name="Sisk P."/>
            <person name="Sykes S."/>
            <person name="Wortman J."/>
            <person name="Nusbaum C."/>
            <person name="Birren B."/>
        </authorList>
    </citation>
    <scope>NUCLEOTIDE SEQUENCE [LARGE SCALE GENOMIC DNA]</scope>
    <source>
        <strain evidence="5">Tanzania (2000708)</strain>
    </source>
</reference>
<evidence type="ECO:0000259" key="1">
    <source>
        <dbReference type="Pfam" id="PF05424"/>
    </source>
</evidence>
<name>A0A024VXQ7_PLAFA</name>
<feature type="domain" description="Duffy-binding-like" evidence="3">
    <location>
        <begin position="311"/>
        <end position="375"/>
    </location>
</feature>
<evidence type="ECO:0000313" key="4">
    <source>
        <dbReference type="EMBL" id="ETW33449.1"/>
    </source>
</evidence>
<dbReference type="Pfam" id="PF05424">
    <property type="entry name" value="Duffy_binding"/>
    <property type="match status" value="1"/>
</dbReference>
<evidence type="ECO:0000259" key="2">
    <source>
        <dbReference type="Pfam" id="PF15447"/>
    </source>
</evidence>
<dbReference type="InterPro" id="IPR008602">
    <property type="entry name" value="Duffy-antigen-binding"/>
</dbReference>
<reference evidence="4 5" key="2">
    <citation type="submission" date="2013-02" db="EMBL/GenBank/DDBJ databases">
        <title>The Genome Sequence of Plasmodium falciparum Tanzania (2000708).</title>
        <authorList>
            <consortium name="The Broad Institute Genome Sequencing Platform"/>
            <consortium name="The Broad Institute Genome Sequencing Center for Infectious Disease"/>
            <person name="Neafsey D."/>
            <person name="Cheeseman I."/>
            <person name="Volkman S."/>
            <person name="Adams J."/>
            <person name="Walker B."/>
            <person name="Young S.K."/>
            <person name="Zeng Q."/>
            <person name="Gargeya S."/>
            <person name="Fitzgerald M."/>
            <person name="Haas B."/>
            <person name="Abouelleil A."/>
            <person name="Alvarado L."/>
            <person name="Arachchi H.M."/>
            <person name="Berlin A.M."/>
            <person name="Chapman S.B."/>
            <person name="Dewar J."/>
            <person name="Goldberg J."/>
            <person name="Griggs A."/>
            <person name="Gujja S."/>
            <person name="Hansen M."/>
            <person name="Howarth C."/>
            <person name="Imamovic A."/>
            <person name="Larimer J."/>
            <person name="McCowan C."/>
            <person name="Murphy C."/>
            <person name="Neiman D."/>
            <person name="Pearson M."/>
            <person name="Priest M."/>
            <person name="Roberts A."/>
            <person name="Saif S."/>
            <person name="Shea T."/>
            <person name="Sisk P."/>
            <person name="Sykes S."/>
            <person name="Wortman J."/>
            <person name="Nusbaum C."/>
            <person name="Birren B."/>
        </authorList>
    </citation>
    <scope>NUCLEOTIDE SEQUENCE [LARGE SCALE GENOMIC DNA]</scope>
    <source>
        <strain evidence="5">Tanzania (2000708)</strain>
    </source>
</reference>
<evidence type="ECO:0000313" key="5">
    <source>
        <dbReference type="Proteomes" id="UP000030708"/>
    </source>
</evidence>
<dbReference type="Pfam" id="PF22672">
    <property type="entry name" value="DBL_C"/>
    <property type="match status" value="1"/>
</dbReference>
<gene>
    <name evidence="4" type="ORF">PFTANZ_05832</name>
</gene>